<organism evidence="1 2">
    <name type="scientific">Eretmocerus hayati</name>
    <dbReference type="NCBI Taxonomy" id="131215"/>
    <lineage>
        <taxon>Eukaryota</taxon>
        <taxon>Metazoa</taxon>
        <taxon>Ecdysozoa</taxon>
        <taxon>Arthropoda</taxon>
        <taxon>Hexapoda</taxon>
        <taxon>Insecta</taxon>
        <taxon>Pterygota</taxon>
        <taxon>Neoptera</taxon>
        <taxon>Endopterygota</taxon>
        <taxon>Hymenoptera</taxon>
        <taxon>Apocrita</taxon>
        <taxon>Proctotrupomorpha</taxon>
        <taxon>Chalcidoidea</taxon>
        <taxon>Aphelinidae</taxon>
        <taxon>Aphelininae</taxon>
        <taxon>Eretmocerus</taxon>
    </lineage>
</organism>
<accession>A0ACC2N816</accession>
<reference evidence="1" key="1">
    <citation type="submission" date="2023-04" db="EMBL/GenBank/DDBJ databases">
        <title>A chromosome-level genome assembly of the parasitoid wasp Eretmocerus hayati.</title>
        <authorList>
            <person name="Zhong Y."/>
            <person name="Liu S."/>
            <person name="Liu Y."/>
        </authorList>
    </citation>
    <scope>NUCLEOTIDE SEQUENCE</scope>
    <source>
        <strain evidence="1">ZJU_SS_LIU_2023</strain>
    </source>
</reference>
<evidence type="ECO:0000313" key="1">
    <source>
        <dbReference type="EMBL" id="KAJ8667340.1"/>
    </source>
</evidence>
<comment type="caution">
    <text evidence="1">The sequence shown here is derived from an EMBL/GenBank/DDBJ whole genome shotgun (WGS) entry which is preliminary data.</text>
</comment>
<protein>
    <submittedName>
        <fullName evidence="1">Uncharacterized protein</fullName>
    </submittedName>
</protein>
<dbReference type="Proteomes" id="UP001239111">
    <property type="component" value="Chromosome 4"/>
</dbReference>
<dbReference type="EMBL" id="CM056744">
    <property type="protein sequence ID" value="KAJ8667340.1"/>
    <property type="molecule type" value="Genomic_DNA"/>
</dbReference>
<gene>
    <name evidence="1" type="ORF">QAD02_009002</name>
</gene>
<name>A0ACC2N816_9HYME</name>
<evidence type="ECO:0000313" key="2">
    <source>
        <dbReference type="Proteomes" id="UP001239111"/>
    </source>
</evidence>
<sequence length="110" mass="12331">MARPPIVQSEEYIADKINKSSVDPSRLKSLQGAFNKILRSVTGYPWYVRNAQIRRETKVLTLAESVVSHAKNLRASVLSHPNPTISTLPNYAPKTFDRVKRPCCLLVPDA</sequence>
<proteinExistence type="predicted"/>
<keyword evidence="2" id="KW-1185">Reference proteome</keyword>